<dbReference type="InterPro" id="IPR037066">
    <property type="entry name" value="Plug_dom_sf"/>
</dbReference>
<organism evidence="12">
    <name type="scientific">mine drainage metagenome</name>
    <dbReference type="NCBI Taxonomy" id="410659"/>
    <lineage>
        <taxon>unclassified sequences</taxon>
        <taxon>metagenomes</taxon>
        <taxon>ecological metagenomes</taxon>
    </lineage>
</organism>
<keyword evidence="2" id="KW-0813">Transport</keyword>
<evidence type="ECO:0000256" key="5">
    <source>
        <dbReference type="ARBA" id="ARBA00022729"/>
    </source>
</evidence>
<keyword evidence="8" id="KW-0798">TonB box</keyword>
<dbReference type="GO" id="GO:0009279">
    <property type="term" value="C:cell outer membrane"/>
    <property type="evidence" value="ECO:0007669"/>
    <property type="project" value="UniProtKB-SubCell"/>
</dbReference>
<keyword evidence="10" id="KW-0998">Cell outer membrane</keyword>
<dbReference type="Gene3D" id="2.40.170.20">
    <property type="entry name" value="TonB-dependent receptor, beta-barrel domain"/>
    <property type="match status" value="1"/>
</dbReference>
<dbReference type="GO" id="GO:0015344">
    <property type="term" value="F:siderophore uptake transmembrane transporter activity"/>
    <property type="evidence" value="ECO:0007669"/>
    <property type="project" value="TreeGrafter"/>
</dbReference>
<protein>
    <submittedName>
        <fullName evidence="12">Ferrichrome outer membrane transporter</fullName>
    </submittedName>
</protein>
<evidence type="ECO:0000259" key="11">
    <source>
        <dbReference type="Pfam" id="PF00593"/>
    </source>
</evidence>
<dbReference type="Pfam" id="PF00593">
    <property type="entry name" value="TonB_dep_Rec_b-barrel"/>
    <property type="match status" value="1"/>
</dbReference>
<gene>
    <name evidence="12" type="ORF">GALL_12530</name>
</gene>
<keyword evidence="4" id="KW-0812">Transmembrane</keyword>
<dbReference type="InterPro" id="IPR036942">
    <property type="entry name" value="Beta-barrel_TonB_sf"/>
</dbReference>
<name>A0A1J5U3N0_9ZZZZ</name>
<evidence type="ECO:0000256" key="3">
    <source>
        <dbReference type="ARBA" id="ARBA00022496"/>
    </source>
</evidence>
<evidence type="ECO:0000256" key="10">
    <source>
        <dbReference type="ARBA" id="ARBA00023237"/>
    </source>
</evidence>
<accession>A0A1J5U3N0</accession>
<keyword evidence="5" id="KW-0732">Signal</keyword>
<dbReference type="EMBL" id="MLJW01000002">
    <property type="protein sequence ID" value="OIR18910.1"/>
    <property type="molecule type" value="Genomic_DNA"/>
</dbReference>
<comment type="subcellular location">
    <subcellularLocation>
        <location evidence="1">Cell outer membrane</location>
        <topology evidence="1">Multi-pass membrane protein</topology>
    </subcellularLocation>
</comment>
<comment type="caution">
    <text evidence="12">The sequence shown here is derived from an EMBL/GenBank/DDBJ whole genome shotgun (WGS) entry which is preliminary data.</text>
</comment>
<dbReference type="Gene3D" id="2.170.130.10">
    <property type="entry name" value="TonB-dependent receptor, plug domain"/>
    <property type="match status" value="1"/>
</dbReference>
<keyword evidence="3" id="KW-0410">Iron transport</keyword>
<evidence type="ECO:0000256" key="8">
    <source>
        <dbReference type="ARBA" id="ARBA00023077"/>
    </source>
</evidence>
<reference evidence="12" key="1">
    <citation type="submission" date="2016-10" db="EMBL/GenBank/DDBJ databases">
        <title>Sequence of Gallionella enrichment culture.</title>
        <authorList>
            <person name="Poehlein A."/>
            <person name="Muehling M."/>
            <person name="Daniel R."/>
        </authorList>
    </citation>
    <scope>NUCLEOTIDE SEQUENCE</scope>
</reference>
<evidence type="ECO:0000256" key="6">
    <source>
        <dbReference type="ARBA" id="ARBA00023004"/>
    </source>
</evidence>
<sequence>MKAPSLRSPHRLTPLLALLCSVAVPAIAQTAPAPSAPAPSSQDQTIELTPFVVSSNKDVGYLAQNTLAGSRLNTNLMDTGAAISVLTPEFLQDIGATSMKDIILFSNDAVPEYGDSASNFNANPMIGNPEWQLRIRGMAASYARNYFAWSSSTDFYNIDRIDESRGPNAILFGFGSAGGIVNTTTKQASLTPIPSEYNLTFGSWGRVRGTLDTNVVALQGKLAFRVNAMFENTNTWREFEFDHEKRIDFAAKYQISPSTTLRGEFEAGNIKDNWARPWLMIDQTAPWRAAGSPTFSSAQWSSTVVTQTWSPHLVYTQNTGQLADWENLPFAYSSTQSWAALAMTPENLKIIPMTVNSAGPDATRYTRYHTYSAYLDSTITRNLSTQVAYNHQSNSFLGYDANAGNLTRYGYQGDATELWADASSVLPTGQANPYAGRFYLENNWTRRNNTSTIDQVQASLAYQLDLGKFGRHRIAGLVEHDWRDYLNEEDAEVFVGAPFDPAAEFDSNRVFRRYYFTPGNAADIHVPSWRTPLVNVTDPISGKKLTSGWAPDQQINNSKQGQDTALAALQSYFLNDSLVTIVGIRFDHLDYSTLPTIRNSAGMLALDPTGRQHTNFDAHTLSAGVVYHLTKDIALYANTSDSRDLPNVNQRVIGYGLPPMPKATGIDTGAKFNFFGGKLYATVDYYTTKLHNSTEWGNIQSQVTSFNSRVLQALQTAGLISSADVTARTIDANAYLQDRNADGWEFSLIANPTPNWRLSANFSINHVKMENIMSEVQSWFATNSAYWLAKAASQGGANFMLSNNSWDTLGNNIGWTNDYITQQTAFNGKPARGEREYGGNVYTRYRFSEGALRGFYIGGGGRYQSANIIAATTNGLVKGRDVALADAMVGYETSATIGGRRLPLEFQLNVSNVFDSRKYQIYTTAWWDNTYTIPERIGLQEPRKYTLSATLKY</sequence>
<evidence type="ECO:0000256" key="4">
    <source>
        <dbReference type="ARBA" id="ARBA00022692"/>
    </source>
</evidence>
<keyword evidence="9" id="KW-0472">Membrane</keyword>
<dbReference type="PANTHER" id="PTHR32552:SF68">
    <property type="entry name" value="FERRICHROME OUTER MEMBRANE TRANSPORTER_PHAGE RECEPTOR"/>
    <property type="match status" value="1"/>
</dbReference>
<dbReference type="AlphaFoldDB" id="A0A1J5U3N0"/>
<dbReference type="SUPFAM" id="SSF56935">
    <property type="entry name" value="Porins"/>
    <property type="match status" value="1"/>
</dbReference>
<evidence type="ECO:0000256" key="7">
    <source>
        <dbReference type="ARBA" id="ARBA00023065"/>
    </source>
</evidence>
<dbReference type="PANTHER" id="PTHR32552">
    <property type="entry name" value="FERRICHROME IRON RECEPTOR-RELATED"/>
    <property type="match status" value="1"/>
</dbReference>
<dbReference type="InterPro" id="IPR039426">
    <property type="entry name" value="TonB-dep_rcpt-like"/>
</dbReference>
<keyword evidence="7" id="KW-0406">Ion transport</keyword>
<evidence type="ECO:0000256" key="1">
    <source>
        <dbReference type="ARBA" id="ARBA00004571"/>
    </source>
</evidence>
<feature type="domain" description="TonB-dependent receptor-like beta-barrel" evidence="11">
    <location>
        <begin position="405"/>
        <end position="913"/>
    </location>
</feature>
<evidence type="ECO:0000256" key="9">
    <source>
        <dbReference type="ARBA" id="ARBA00023136"/>
    </source>
</evidence>
<proteinExistence type="predicted"/>
<evidence type="ECO:0000256" key="2">
    <source>
        <dbReference type="ARBA" id="ARBA00022448"/>
    </source>
</evidence>
<dbReference type="InterPro" id="IPR000531">
    <property type="entry name" value="Beta-barrel_TonB"/>
</dbReference>
<keyword evidence="6" id="KW-0408">Iron</keyword>
<evidence type="ECO:0000313" key="12">
    <source>
        <dbReference type="EMBL" id="OIR18910.1"/>
    </source>
</evidence>